<evidence type="ECO:0000256" key="1">
    <source>
        <dbReference type="ARBA" id="ARBA00022741"/>
    </source>
</evidence>
<evidence type="ECO:0000313" key="4">
    <source>
        <dbReference type="EMBL" id="KAG2581406.1"/>
    </source>
</evidence>
<dbReference type="PANTHER" id="PTHR19375">
    <property type="entry name" value="HEAT SHOCK PROTEIN 70KDA"/>
    <property type="match status" value="1"/>
</dbReference>
<keyword evidence="2" id="KW-0067">ATP-binding</keyword>
<dbReference type="Proteomes" id="UP000823388">
    <property type="component" value="Chromosome 6K"/>
</dbReference>
<comment type="caution">
    <text evidence="4">The sequence shown here is derived from an EMBL/GenBank/DDBJ whole genome shotgun (WGS) entry which is preliminary data.</text>
</comment>
<dbReference type="GO" id="GO:0005524">
    <property type="term" value="F:ATP binding"/>
    <property type="evidence" value="ECO:0007669"/>
    <property type="project" value="UniProtKB-KW"/>
</dbReference>
<sequence length="112" mass="12353">MMGIFLGSSSLLTIEEGIFEVKATAGDTHLGGEDLDNRLVNHFVQEFKRKNKKDISGNPRPRALRRLRTPSANSKGGSDPFEHSIGRCILEHSHHSSLDQSGYAPTITLQQP</sequence>
<name>A0A8T0R802_PANVG</name>
<dbReference type="AlphaFoldDB" id="A0A8T0R802"/>
<dbReference type="SUPFAM" id="SSF53067">
    <property type="entry name" value="Actin-like ATPase domain"/>
    <property type="match status" value="1"/>
</dbReference>
<evidence type="ECO:0000256" key="2">
    <source>
        <dbReference type="ARBA" id="ARBA00022840"/>
    </source>
</evidence>
<dbReference type="InterPro" id="IPR043129">
    <property type="entry name" value="ATPase_NBD"/>
</dbReference>
<reference evidence="4" key="1">
    <citation type="submission" date="2020-05" db="EMBL/GenBank/DDBJ databases">
        <title>WGS assembly of Panicum virgatum.</title>
        <authorList>
            <person name="Lovell J.T."/>
            <person name="Jenkins J."/>
            <person name="Shu S."/>
            <person name="Juenger T.E."/>
            <person name="Schmutz J."/>
        </authorList>
    </citation>
    <scope>NUCLEOTIDE SEQUENCE</scope>
    <source>
        <strain evidence="4">AP13</strain>
    </source>
</reference>
<keyword evidence="1" id="KW-0547">Nucleotide-binding</keyword>
<feature type="region of interest" description="Disordered" evidence="3">
    <location>
        <begin position="50"/>
        <end position="86"/>
    </location>
</feature>
<proteinExistence type="predicted"/>
<organism evidence="4 5">
    <name type="scientific">Panicum virgatum</name>
    <name type="common">Blackwell switchgrass</name>
    <dbReference type="NCBI Taxonomy" id="38727"/>
    <lineage>
        <taxon>Eukaryota</taxon>
        <taxon>Viridiplantae</taxon>
        <taxon>Streptophyta</taxon>
        <taxon>Embryophyta</taxon>
        <taxon>Tracheophyta</taxon>
        <taxon>Spermatophyta</taxon>
        <taxon>Magnoliopsida</taxon>
        <taxon>Liliopsida</taxon>
        <taxon>Poales</taxon>
        <taxon>Poaceae</taxon>
        <taxon>PACMAD clade</taxon>
        <taxon>Panicoideae</taxon>
        <taxon>Panicodae</taxon>
        <taxon>Paniceae</taxon>
        <taxon>Panicinae</taxon>
        <taxon>Panicum</taxon>
        <taxon>Panicum sect. Hiantes</taxon>
    </lineage>
</organism>
<dbReference type="InterPro" id="IPR013126">
    <property type="entry name" value="Hsp_70_fam"/>
</dbReference>
<dbReference type="Pfam" id="PF00012">
    <property type="entry name" value="HSP70"/>
    <property type="match status" value="1"/>
</dbReference>
<gene>
    <name evidence="4" type="ORF">PVAP13_6KG026235</name>
</gene>
<evidence type="ECO:0000256" key="3">
    <source>
        <dbReference type="SAM" id="MobiDB-lite"/>
    </source>
</evidence>
<dbReference type="Gene3D" id="3.90.640.10">
    <property type="entry name" value="Actin, Chain A, domain 4"/>
    <property type="match status" value="1"/>
</dbReference>
<accession>A0A8T0R802</accession>
<protein>
    <submittedName>
        <fullName evidence="4">Uncharacterized protein</fullName>
    </submittedName>
</protein>
<dbReference type="Gene3D" id="3.30.420.40">
    <property type="match status" value="1"/>
</dbReference>
<keyword evidence="5" id="KW-1185">Reference proteome</keyword>
<dbReference type="EMBL" id="CM029047">
    <property type="protein sequence ID" value="KAG2581406.1"/>
    <property type="molecule type" value="Genomic_DNA"/>
</dbReference>
<evidence type="ECO:0000313" key="5">
    <source>
        <dbReference type="Proteomes" id="UP000823388"/>
    </source>
</evidence>
<dbReference type="GO" id="GO:0140662">
    <property type="term" value="F:ATP-dependent protein folding chaperone"/>
    <property type="evidence" value="ECO:0007669"/>
    <property type="project" value="InterPro"/>
</dbReference>